<protein>
    <recommendedName>
        <fullName evidence="2">Cap-specific mRNA (nucleoside-2'-O-)-methyltransferase 2</fullName>
        <ecNumber evidence="1">2.1.1.296</ecNumber>
    </recommendedName>
</protein>
<dbReference type="InterPro" id="IPR029063">
    <property type="entry name" value="SAM-dependent_MTases_sf"/>
</dbReference>
<evidence type="ECO:0000313" key="10">
    <source>
        <dbReference type="Proteomes" id="UP000694888"/>
    </source>
</evidence>
<keyword evidence="5 7" id="KW-0949">S-adenosyl-L-methionine</keyword>
<evidence type="ECO:0000256" key="7">
    <source>
        <dbReference type="PROSITE-ProRule" id="PRU00946"/>
    </source>
</evidence>
<evidence type="ECO:0000256" key="1">
    <source>
        <dbReference type="ARBA" id="ARBA00012770"/>
    </source>
</evidence>
<evidence type="ECO:0000256" key="6">
    <source>
        <dbReference type="ARBA" id="ARBA00049477"/>
    </source>
</evidence>
<dbReference type="EC" id="2.1.1.296" evidence="1"/>
<dbReference type="PROSITE" id="PS51614">
    <property type="entry name" value="SAM_MT_ADRIFT"/>
    <property type="match status" value="1"/>
</dbReference>
<evidence type="ECO:0000256" key="2">
    <source>
        <dbReference type="ARBA" id="ARBA00021134"/>
    </source>
</evidence>
<dbReference type="Gene3D" id="3.40.50.12760">
    <property type="match status" value="1"/>
</dbReference>
<dbReference type="InterPro" id="IPR025807">
    <property type="entry name" value="Adrift-typ_MeTrfase"/>
</dbReference>
<dbReference type="GeneID" id="101856702"/>
<evidence type="ECO:0000256" key="3">
    <source>
        <dbReference type="ARBA" id="ARBA00022603"/>
    </source>
</evidence>
<dbReference type="InterPro" id="IPR050851">
    <property type="entry name" value="mRNA_Cap_2O-Ribose_MeTrfase"/>
</dbReference>
<dbReference type="Pfam" id="PF01728">
    <property type="entry name" value="FtsJ"/>
    <property type="match status" value="1"/>
</dbReference>
<dbReference type="PANTHER" id="PTHR16121:SF2">
    <property type="entry name" value="CAP-SPECIFIC MRNA (NUCLEOSIDE-2'-O-)-METHYLTRANSFERASE 2"/>
    <property type="match status" value="1"/>
</dbReference>
<proteinExistence type="predicted"/>
<feature type="region of interest" description="Disordered" evidence="8">
    <location>
        <begin position="1"/>
        <end position="25"/>
    </location>
</feature>
<feature type="binding site" evidence="7">
    <location>
        <position position="185"/>
    </location>
    <ligand>
        <name>S-adenosyl-L-methionine</name>
        <dbReference type="ChEBI" id="CHEBI:59789"/>
    </ligand>
</feature>
<feature type="binding site" evidence="7">
    <location>
        <position position="166"/>
    </location>
    <ligand>
        <name>S-adenosyl-L-methionine</name>
        <dbReference type="ChEBI" id="CHEBI:59789"/>
    </ligand>
</feature>
<dbReference type="Pfam" id="PF10247">
    <property type="entry name" value="Romo1"/>
    <property type="match status" value="1"/>
</dbReference>
<evidence type="ECO:0000256" key="5">
    <source>
        <dbReference type="ARBA" id="ARBA00022691"/>
    </source>
</evidence>
<dbReference type="SMART" id="SM01378">
    <property type="entry name" value="Romo1"/>
    <property type="match status" value="1"/>
</dbReference>
<reference evidence="11" key="1">
    <citation type="submission" date="2025-08" db="UniProtKB">
        <authorList>
            <consortium name="RefSeq"/>
        </authorList>
    </citation>
    <scope>IDENTIFICATION</scope>
</reference>
<name>A0ABM1W3B2_APLCA</name>
<feature type="active site" description="Proton acceptor" evidence="7">
    <location>
        <position position="298"/>
    </location>
</feature>
<keyword evidence="4 7" id="KW-0808">Transferase</keyword>
<evidence type="ECO:0000256" key="4">
    <source>
        <dbReference type="ARBA" id="ARBA00022679"/>
    </source>
</evidence>
<feature type="binding site" evidence="7">
    <location>
        <position position="258"/>
    </location>
    <ligand>
        <name>S-adenosyl-L-methionine</name>
        <dbReference type="ChEBI" id="CHEBI:59789"/>
    </ligand>
</feature>
<gene>
    <name evidence="11" type="primary">LOC101856702</name>
</gene>
<evidence type="ECO:0000313" key="11">
    <source>
        <dbReference type="RefSeq" id="XP_035829155.1"/>
    </source>
</evidence>
<dbReference type="PANTHER" id="PTHR16121">
    <property type="entry name" value="CAP-SPECIFIC MRNA (NUCLEOSIDE-2'-O-)-METHYLTRANSFERASE 1-RELATED"/>
    <property type="match status" value="1"/>
</dbReference>
<dbReference type="Proteomes" id="UP000694888">
    <property type="component" value="Unplaced"/>
</dbReference>
<feature type="domain" description="Adrift-type SAM-dependent 2'-O-MTase" evidence="9">
    <location>
        <begin position="132"/>
        <end position="345"/>
    </location>
</feature>
<dbReference type="InterPro" id="IPR002877">
    <property type="entry name" value="RNA_MeTrfase_FtsJ_dom"/>
</dbReference>
<sequence length="532" mass="59740">MSRKRSGSRGNHSSMWKKSAGLSEEDKEEIDSLFNKKFKYSDVLKSLSPEQGKVDEVTRSGDGSISVEDFLGGELKFHKETRRDDKLMRLKEDLNGVKDQLSGKDIETWHKHTTDCNLAGKILPHVKGLDVELCTQAWLKFYEILSCHNLVPDVDFLSVHLCEAPGAFIASLNHYFFQHDLRQNWEWLATTLSPYHEANSLGEMVADDRLIRLTHSRWFFGDDGSGDITAPGHVAGLCRAVGRKKESSSLPVLLVTADGSKDCQENPAEQEAMLSRLHYCEMVAACLLLEERGSFVLKVFTMFEDSSVVLMLLLNLMFEEVHGIKPATSKSGNSEMYLVCKGYRKNVTWKTLWDIAQATVYSPEDLFLEVPHIPDAFLREHRLCCEAFARWQTGTMCRNMDLYVAMTTAARNKLQLQQEVALETFVKLTGIRYQKHLLRVGVPWREVSCVEGGELCGGRRVVWREASCVEGGELCGGRRVVWREASCVEGGELCGGRYGLRGRELFSTVGKTMFQGGGTFGTFMGIGTGIRC</sequence>
<evidence type="ECO:0000256" key="8">
    <source>
        <dbReference type="SAM" id="MobiDB-lite"/>
    </source>
</evidence>
<accession>A0ABM1W3B2</accession>
<organism evidence="10 11">
    <name type="scientific">Aplysia californica</name>
    <name type="common">California sea hare</name>
    <dbReference type="NCBI Taxonomy" id="6500"/>
    <lineage>
        <taxon>Eukaryota</taxon>
        <taxon>Metazoa</taxon>
        <taxon>Spiralia</taxon>
        <taxon>Lophotrochozoa</taxon>
        <taxon>Mollusca</taxon>
        <taxon>Gastropoda</taxon>
        <taxon>Heterobranchia</taxon>
        <taxon>Euthyneura</taxon>
        <taxon>Tectipleura</taxon>
        <taxon>Aplysiida</taxon>
        <taxon>Aplysioidea</taxon>
        <taxon>Aplysiidae</taxon>
        <taxon>Aplysia</taxon>
    </lineage>
</organism>
<evidence type="ECO:0000259" key="9">
    <source>
        <dbReference type="PROSITE" id="PS51614"/>
    </source>
</evidence>
<dbReference type="InterPro" id="IPR018450">
    <property type="entry name" value="Romo1/Mgr2"/>
</dbReference>
<dbReference type="SUPFAM" id="SSF53335">
    <property type="entry name" value="S-adenosyl-L-methionine-dependent methyltransferases"/>
    <property type="match status" value="1"/>
</dbReference>
<keyword evidence="10" id="KW-1185">Reference proteome</keyword>
<dbReference type="RefSeq" id="XP_035829155.1">
    <property type="nucleotide sequence ID" value="XM_035973262.1"/>
</dbReference>
<comment type="catalytic activity">
    <reaction evidence="6">
        <text>a 5'-end (N(7)-methyl 5'-triphosphoguanosine)-(2'-O-methyl-ribonucleoside)-(ribonucleotide) in mRNA + S-adenosyl-L-methionine = a 5'-end (N(7)-methyl 5'-triphosphoguanosine)-(2'-O-methyl-ribonucleoside)-(2'-O-methyl-ribonucleotide) in mRNA + S-adenosyl-L-homocysteine + H(+)</text>
        <dbReference type="Rhea" id="RHEA:67024"/>
        <dbReference type="Rhea" id="RHEA-COMP:17169"/>
        <dbReference type="Rhea" id="RHEA-COMP:17170"/>
        <dbReference type="ChEBI" id="CHEBI:15378"/>
        <dbReference type="ChEBI" id="CHEBI:57856"/>
        <dbReference type="ChEBI" id="CHEBI:59789"/>
        <dbReference type="ChEBI" id="CHEBI:167612"/>
        <dbReference type="ChEBI" id="CHEBI:167614"/>
        <dbReference type="EC" id="2.1.1.296"/>
    </reaction>
</comment>
<keyword evidence="3 7" id="KW-0489">Methyltransferase</keyword>